<evidence type="ECO:0000256" key="1">
    <source>
        <dbReference type="ARBA" id="ARBA00001946"/>
    </source>
</evidence>
<dbReference type="InterPro" id="IPR034907">
    <property type="entry name" value="NDK-like_dom"/>
</dbReference>
<keyword evidence="17" id="KW-1185">Reference proteome</keyword>
<evidence type="ECO:0000256" key="4">
    <source>
        <dbReference type="ARBA" id="ARBA00017632"/>
    </source>
</evidence>
<comment type="similarity">
    <text evidence="2 12 13 14">Belongs to the NDK family.</text>
</comment>
<dbReference type="InterPro" id="IPR001564">
    <property type="entry name" value="Nucleoside_diP_kinase"/>
</dbReference>
<dbReference type="GO" id="GO:0005524">
    <property type="term" value="F:ATP binding"/>
    <property type="evidence" value="ECO:0007669"/>
    <property type="project" value="UniProtKB-UniRule"/>
</dbReference>
<evidence type="ECO:0000256" key="11">
    <source>
        <dbReference type="ARBA" id="ARBA00023080"/>
    </source>
</evidence>
<sequence>MSSSSPDDRTLVLIKPDAVRRGLVGEIISRFERKGLRIDAMVSRTMDAALADEHYVEHVDKPFYPPLKAFMTGGPLVALVLSGDQVIEVVRGLIGATDGRRAAAGTIRGDLSLSNRENLVHASDSADSAKRELALWFPELG</sequence>
<name>A0A9W5UW50_9ACTN</name>
<keyword evidence="12" id="KW-0963">Cytoplasm</keyword>
<dbReference type="EMBL" id="BOPD01000031">
    <property type="protein sequence ID" value="GIJ35458.1"/>
    <property type="molecule type" value="Genomic_DNA"/>
</dbReference>
<evidence type="ECO:0000256" key="2">
    <source>
        <dbReference type="ARBA" id="ARBA00008142"/>
    </source>
</evidence>
<comment type="catalytic activity">
    <reaction evidence="12">
        <text>a 2'-deoxyribonucleoside 5'-diphosphate + ATP = a 2'-deoxyribonucleoside 5'-triphosphate + ADP</text>
        <dbReference type="Rhea" id="RHEA:44640"/>
        <dbReference type="ChEBI" id="CHEBI:30616"/>
        <dbReference type="ChEBI" id="CHEBI:61560"/>
        <dbReference type="ChEBI" id="CHEBI:73316"/>
        <dbReference type="ChEBI" id="CHEBI:456216"/>
        <dbReference type="EC" id="2.7.4.6"/>
    </reaction>
</comment>
<dbReference type="GO" id="GO:0006241">
    <property type="term" value="P:CTP biosynthetic process"/>
    <property type="evidence" value="ECO:0007669"/>
    <property type="project" value="UniProtKB-UniRule"/>
</dbReference>
<feature type="binding site" evidence="12 13">
    <location>
        <position position="118"/>
    </location>
    <ligand>
        <name>ATP</name>
        <dbReference type="ChEBI" id="CHEBI:30616"/>
    </ligand>
</feature>
<keyword evidence="6 12" id="KW-0479">Metal-binding</keyword>
<dbReference type="Gene3D" id="3.30.70.141">
    <property type="entry name" value="Nucleoside diphosphate kinase-like domain"/>
    <property type="match status" value="1"/>
</dbReference>
<evidence type="ECO:0000313" key="17">
    <source>
        <dbReference type="Proteomes" id="UP000607311"/>
    </source>
</evidence>
<reference evidence="16" key="1">
    <citation type="submission" date="2021-01" db="EMBL/GenBank/DDBJ databases">
        <title>Whole genome shotgun sequence of Verrucosispora sediminis NBRC 107745.</title>
        <authorList>
            <person name="Komaki H."/>
            <person name="Tamura T."/>
        </authorList>
    </citation>
    <scope>NUCLEOTIDE SEQUENCE</scope>
    <source>
        <strain evidence="16">NBRC 107745</strain>
    </source>
</reference>
<evidence type="ECO:0000256" key="14">
    <source>
        <dbReference type="RuleBase" id="RU004011"/>
    </source>
</evidence>
<keyword evidence="11 12" id="KW-0546">Nucleotide metabolism</keyword>
<dbReference type="GO" id="GO:0006228">
    <property type="term" value="P:UTP biosynthetic process"/>
    <property type="evidence" value="ECO:0007669"/>
    <property type="project" value="UniProtKB-UniRule"/>
</dbReference>
<evidence type="ECO:0000259" key="15">
    <source>
        <dbReference type="SMART" id="SM00562"/>
    </source>
</evidence>
<evidence type="ECO:0000256" key="12">
    <source>
        <dbReference type="HAMAP-Rule" id="MF_00451"/>
    </source>
</evidence>
<evidence type="ECO:0000256" key="3">
    <source>
        <dbReference type="ARBA" id="ARBA00012966"/>
    </source>
</evidence>
<dbReference type="SUPFAM" id="SSF54919">
    <property type="entry name" value="Nucleoside diphosphate kinase, NDK"/>
    <property type="match status" value="1"/>
</dbReference>
<dbReference type="EC" id="2.7.4.6" evidence="3 12"/>
<dbReference type="RefSeq" id="WP_093407596.1">
    <property type="nucleotide sequence ID" value="NZ_BOPD01000031.1"/>
</dbReference>
<dbReference type="PROSITE" id="PS51374">
    <property type="entry name" value="NDPK_LIKE"/>
    <property type="match status" value="1"/>
</dbReference>
<keyword evidence="10 12" id="KW-0460">Magnesium</keyword>
<dbReference type="PRINTS" id="PR01243">
    <property type="entry name" value="NUCDPKINASE"/>
</dbReference>
<dbReference type="SMART" id="SM00562">
    <property type="entry name" value="NDK"/>
    <property type="match status" value="1"/>
</dbReference>
<evidence type="ECO:0000256" key="9">
    <source>
        <dbReference type="ARBA" id="ARBA00022840"/>
    </source>
</evidence>
<dbReference type="GO" id="GO:0006183">
    <property type="term" value="P:GTP biosynthetic process"/>
    <property type="evidence" value="ECO:0007669"/>
    <property type="project" value="UniProtKB-UniRule"/>
</dbReference>
<organism evidence="16 17">
    <name type="scientific">Micromonospora sediminimaris</name>
    <dbReference type="NCBI Taxonomy" id="547162"/>
    <lineage>
        <taxon>Bacteria</taxon>
        <taxon>Bacillati</taxon>
        <taxon>Actinomycetota</taxon>
        <taxon>Actinomycetes</taxon>
        <taxon>Micromonosporales</taxon>
        <taxon>Micromonosporaceae</taxon>
        <taxon>Micromonospora</taxon>
    </lineage>
</organism>
<protein>
    <recommendedName>
        <fullName evidence="4 12">Nucleoside diphosphate kinase</fullName>
        <shortName evidence="12">NDK</shortName>
        <shortName evidence="12">NDP kinase</shortName>
        <ecNumber evidence="3 12">2.7.4.6</ecNumber>
    </recommendedName>
    <alternativeName>
        <fullName evidence="12">Nucleoside-2-P kinase</fullName>
    </alternativeName>
</protein>
<evidence type="ECO:0000256" key="13">
    <source>
        <dbReference type="PROSITE-ProRule" id="PRU00706"/>
    </source>
</evidence>
<keyword evidence="12" id="KW-0597">Phosphoprotein</keyword>
<evidence type="ECO:0000256" key="7">
    <source>
        <dbReference type="ARBA" id="ARBA00022741"/>
    </source>
</evidence>
<evidence type="ECO:0000256" key="6">
    <source>
        <dbReference type="ARBA" id="ARBA00022723"/>
    </source>
</evidence>
<evidence type="ECO:0000256" key="5">
    <source>
        <dbReference type="ARBA" id="ARBA00022679"/>
    </source>
</evidence>
<keyword evidence="9 12" id="KW-0067">ATP-binding</keyword>
<feature type="domain" description="Nucleoside diphosphate kinase-like" evidence="15">
    <location>
        <begin position="7"/>
        <end position="141"/>
    </location>
</feature>
<keyword evidence="5 12" id="KW-0808">Transferase</keyword>
<feature type="binding site" evidence="12 13">
    <location>
        <position position="15"/>
    </location>
    <ligand>
        <name>ATP</name>
        <dbReference type="ChEBI" id="CHEBI:30616"/>
    </ligand>
</feature>
<dbReference type="NCBIfam" id="NF001908">
    <property type="entry name" value="PRK00668.1"/>
    <property type="match status" value="1"/>
</dbReference>
<dbReference type="CDD" id="cd04413">
    <property type="entry name" value="NDPk_I"/>
    <property type="match status" value="1"/>
</dbReference>
<feature type="active site" description="Pros-phosphohistidine intermediate" evidence="12 13">
    <location>
        <position position="121"/>
    </location>
</feature>
<keyword evidence="7 12" id="KW-0547">Nucleotide-binding</keyword>
<comment type="catalytic activity">
    <reaction evidence="12">
        <text>a ribonucleoside 5'-diphosphate + ATP = a ribonucleoside 5'-triphosphate + ADP</text>
        <dbReference type="Rhea" id="RHEA:18113"/>
        <dbReference type="ChEBI" id="CHEBI:30616"/>
        <dbReference type="ChEBI" id="CHEBI:57930"/>
        <dbReference type="ChEBI" id="CHEBI:61557"/>
        <dbReference type="ChEBI" id="CHEBI:456216"/>
        <dbReference type="EC" id="2.7.4.6"/>
    </reaction>
</comment>
<dbReference type="Pfam" id="PF00334">
    <property type="entry name" value="NDK"/>
    <property type="match status" value="1"/>
</dbReference>
<feature type="binding site" evidence="12 13">
    <location>
        <position position="97"/>
    </location>
    <ligand>
        <name>ATP</name>
        <dbReference type="ChEBI" id="CHEBI:30616"/>
    </ligand>
</feature>
<dbReference type="GO" id="GO:0005737">
    <property type="term" value="C:cytoplasm"/>
    <property type="evidence" value="ECO:0007669"/>
    <property type="project" value="UniProtKB-SubCell"/>
</dbReference>
<gene>
    <name evidence="12 16" type="primary">ndk</name>
    <name evidence="16" type="ORF">Vse01_46060</name>
</gene>
<dbReference type="PANTHER" id="PTHR11349">
    <property type="entry name" value="NUCLEOSIDE DIPHOSPHATE KINASE"/>
    <property type="match status" value="1"/>
</dbReference>
<dbReference type="InterPro" id="IPR036850">
    <property type="entry name" value="NDK-like_dom_sf"/>
</dbReference>
<comment type="function">
    <text evidence="12">Major role in the synthesis of nucleoside triphosphates other than ATP. The ATP gamma phosphate is transferred to the NDP beta phosphate via a ping-pong mechanism, using a phosphorylated active-site intermediate.</text>
</comment>
<evidence type="ECO:0000256" key="8">
    <source>
        <dbReference type="ARBA" id="ARBA00022777"/>
    </source>
</evidence>
<dbReference type="OrthoDB" id="9801161at2"/>
<dbReference type="GO" id="GO:0004550">
    <property type="term" value="F:nucleoside diphosphate kinase activity"/>
    <property type="evidence" value="ECO:0007669"/>
    <property type="project" value="UniProtKB-UniRule"/>
</dbReference>
<dbReference type="GO" id="GO:0046872">
    <property type="term" value="F:metal ion binding"/>
    <property type="evidence" value="ECO:0007669"/>
    <property type="project" value="UniProtKB-KW"/>
</dbReference>
<accession>A0A9W5UW50</accession>
<comment type="subunit">
    <text evidence="12">Homotetramer.</text>
</comment>
<keyword evidence="8 12" id="KW-0418">Kinase</keyword>
<evidence type="ECO:0000313" key="16">
    <source>
        <dbReference type="EMBL" id="GIJ35458.1"/>
    </source>
</evidence>
<feature type="binding site" evidence="12 13">
    <location>
        <position position="108"/>
    </location>
    <ligand>
        <name>ATP</name>
        <dbReference type="ChEBI" id="CHEBI:30616"/>
    </ligand>
</feature>
<feature type="binding site" evidence="12 13">
    <location>
        <position position="91"/>
    </location>
    <ligand>
        <name>ATP</name>
        <dbReference type="ChEBI" id="CHEBI:30616"/>
    </ligand>
</feature>
<evidence type="ECO:0000256" key="10">
    <source>
        <dbReference type="ARBA" id="ARBA00022842"/>
    </source>
</evidence>
<comment type="cofactor">
    <cofactor evidence="1 12">
        <name>Mg(2+)</name>
        <dbReference type="ChEBI" id="CHEBI:18420"/>
    </cofactor>
</comment>
<dbReference type="HAMAP" id="MF_00451">
    <property type="entry name" value="NDP_kinase"/>
    <property type="match status" value="1"/>
</dbReference>
<feature type="binding site" evidence="12 13">
    <location>
        <position position="63"/>
    </location>
    <ligand>
        <name>ATP</name>
        <dbReference type="ChEBI" id="CHEBI:30616"/>
    </ligand>
</feature>
<dbReference type="AlphaFoldDB" id="A0A9W5UW50"/>
<comment type="caution">
    <text evidence="16">The sequence shown here is derived from an EMBL/GenBank/DDBJ whole genome shotgun (WGS) entry which is preliminary data.</text>
</comment>
<proteinExistence type="inferred from homology"/>
<dbReference type="Proteomes" id="UP000607311">
    <property type="component" value="Unassembled WGS sequence"/>
</dbReference>
<dbReference type="FunFam" id="3.30.70.141:FF:000003">
    <property type="entry name" value="Nucleoside diphosphate kinase"/>
    <property type="match status" value="1"/>
</dbReference>
<comment type="subcellular location">
    <subcellularLocation>
        <location evidence="12">Cytoplasm</location>
    </subcellularLocation>
</comment>